<dbReference type="EMBL" id="JAIWYP010000002">
    <property type="protein sequence ID" value="KAH3875926.1"/>
    <property type="molecule type" value="Genomic_DNA"/>
</dbReference>
<reference evidence="2" key="2">
    <citation type="submission" date="2020-11" db="EMBL/GenBank/DDBJ databases">
        <authorList>
            <person name="McCartney M.A."/>
            <person name="Auch B."/>
            <person name="Kono T."/>
            <person name="Mallez S."/>
            <person name="Becker A."/>
            <person name="Gohl D.M."/>
            <person name="Silverstein K.A.T."/>
            <person name="Koren S."/>
            <person name="Bechman K.B."/>
            <person name="Herman A."/>
            <person name="Abrahante J.E."/>
            <person name="Garbe J."/>
        </authorList>
    </citation>
    <scope>NUCLEOTIDE SEQUENCE</scope>
    <source>
        <strain evidence="2">Duluth1</strain>
        <tissue evidence="2">Whole animal</tissue>
    </source>
</reference>
<comment type="caution">
    <text evidence="2">The sequence shown here is derived from an EMBL/GenBank/DDBJ whole genome shotgun (WGS) entry which is preliminary data.</text>
</comment>
<reference evidence="2" key="1">
    <citation type="journal article" date="2019" name="bioRxiv">
        <title>The Genome of the Zebra Mussel, Dreissena polymorpha: A Resource for Invasive Species Research.</title>
        <authorList>
            <person name="McCartney M.A."/>
            <person name="Auch B."/>
            <person name="Kono T."/>
            <person name="Mallez S."/>
            <person name="Zhang Y."/>
            <person name="Obille A."/>
            <person name="Becker A."/>
            <person name="Abrahante J.E."/>
            <person name="Garbe J."/>
            <person name="Badalamenti J.P."/>
            <person name="Herman A."/>
            <person name="Mangelson H."/>
            <person name="Liachko I."/>
            <person name="Sullivan S."/>
            <person name="Sone E.D."/>
            <person name="Koren S."/>
            <person name="Silverstein K.A.T."/>
            <person name="Beckman K.B."/>
            <person name="Gohl D.M."/>
        </authorList>
    </citation>
    <scope>NUCLEOTIDE SEQUENCE</scope>
    <source>
        <strain evidence="2">Duluth1</strain>
        <tissue evidence="2">Whole animal</tissue>
    </source>
</reference>
<protein>
    <submittedName>
        <fullName evidence="2">Uncharacterized protein</fullName>
    </submittedName>
</protein>
<name>A0A9D4RNY4_DREPO</name>
<dbReference type="AlphaFoldDB" id="A0A9D4RNY4"/>
<organism evidence="2 3">
    <name type="scientific">Dreissena polymorpha</name>
    <name type="common">Zebra mussel</name>
    <name type="synonym">Mytilus polymorpha</name>
    <dbReference type="NCBI Taxonomy" id="45954"/>
    <lineage>
        <taxon>Eukaryota</taxon>
        <taxon>Metazoa</taxon>
        <taxon>Spiralia</taxon>
        <taxon>Lophotrochozoa</taxon>
        <taxon>Mollusca</taxon>
        <taxon>Bivalvia</taxon>
        <taxon>Autobranchia</taxon>
        <taxon>Heteroconchia</taxon>
        <taxon>Euheterodonta</taxon>
        <taxon>Imparidentia</taxon>
        <taxon>Neoheterodontei</taxon>
        <taxon>Myida</taxon>
        <taxon>Dreissenoidea</taxon>
        <taxon>Dreissenidae</taxon>
        <taxon>Dreissena</taxon>
    </lineage>
</organism>
<evidence type="ECO:0000313" key="2">
    <source>
        <dbReference type="EMBL" id="KAH3875926.1"/>
    </source>
</evidence>
<accession>A0A9D4RNY4</accession>
<feature type="region of interest" description="Disordered" evidence="1">
    <location>
        <begin position="1"/>
        <end position="21"/>
    </location>
</feature>
<evidence type="ECO:0000313" key="3">
    <source>
        <dbReference type="Proteomes" id="UP000828390"/>
    </source>
</evidence>
<feature type="compositionally biased region" description="Basic residues" evidence="1">
    <location>
        <begin position="1"/>
        <end position="12"/>
    </location>
</feature>
<keyword evidence="3" id="KW-1185">Reference proteome</keyword>
<gene>
    <name evidence="2" type="ORF">DPMN_039205</name>
</gene>
<sequence>MGKRKHFLRQTRRSSDNEETVKRHESECDAYLRVSRLLSAARYILFETVLAMDAHVATITVATGSQWDDIAAIRDSLKEVSSSISKKVSIQERLIRMLDSKLDSLKLDLTSSIDEKINSLRDDLAMRFS</sequence>
<proteinExistence type="predicted"/>
<dbReference type="Proteomes" id="UP000828390">
    <property type="component" value="Unassembled WGS sequence"/>
</dbReference>
<evidence type="ECO:0000256" key="1">
    <source>
        <dbReference type="SAM" id="MobiDB-lite"/>
    </source>
</evidence>